<dbReference type="AlphaFoldDB" id="A0A9N9JBI7"/>
<dbReference type="GO" id="GO:0000993">
    <property type="term" value="F:RNA polymerase II complex binding"/>
    <property type="evidence" value="ECO:0007669"/>
    <property type="project" value="TreeGrafter"/>
</dbReference>
<evidence type="ECO:0000313" key="4">
    <source>
        <dbReference type="Proteomes" id="UP000789342"/>
    </source>
</evidence>
<keyword evidence="1" id="KW-0677">Repeat</keyword>
<protein>
    <submittedName>
        <fullName evidence="3">8867_t:CDS:1</fullName>
    </submittedName>
</protein>
<keyword evidence="2" id="KW-0802">TPR repeat</keyword>
<dbReference type="EMBL" id="CAJVPV010048408">
    <property type="protein sequence ID" value="CAG8774294.1"/>
    <property type="molecule type" value="Genomic_DNA"/>
</dbReference>
<reference evidence="3" key="1">
    <citation type="submission" date="2021-06" db="EMBL/GenBank/DDBJ databases">
        <authorList>
            <person name="Kallberg Y."/>
            <person name="Tangrot J."/>
            <person name="Rosling A."/>
        </authorList>
    </citation>
    <scope>NUCLEOTIDE SEQUENCE</scope>
    <source>
        <strain evidence="3">CL551</strain>
    </source>
</reference>
<dbReference type="GO" id="GO:0006368">
    <property type="term" value="P:transcription elongation by RNA polymerase II"/>
    <property type="evidence" value="ECO:0007669"/>
    <property type="project" value="TreeGrafter"/>
</dbReference>
<keyword evidence="4" id="KW-1185">Reference proteome</keyword>
<comment type="caution">
    <text evidence="3">The sequence shown here is derived from an EMBL/GenBank/DDBJ whole genome shotgun (WGS) entry which is preliminary data.</text>
</comment>
<dbReference type="PANTHER" id="PTHR14027:SF2">
    <property type="entry name" value="RNA POLYMERASE-ASSOCIATED PROTEIN CTR9 HOMOLOG"/>
    <property type="match status" value="1"/>
</dbReference>
<organism evidence="3 4">
    <name type="scientific">Acaulospora morrowiae</name>
    <dbReference type="NCBI Taxonomy" id="94023"/>
    <lineage>
        <taxon>Eukaryota</taxon>
        <taxon>Fungi</taxon>
        <taxon>Fungi incertae sedis</taxon>
        <taxon>Mucoromycota</taxon>
        <taxon>Glomeromycotina</taxon>
        <taxon>Glomeromycetes</taxon>
        <taxon>Diversisporales</taxon>
        <taxon>Acaulosporaceae</taxon>
        <taxon>Acaulospora</taxon>
    </lineage>
</organism>
<dbReference type="InterPro" id="IPR031101">
    <property type="entry name" value="Ctr9"/>
</dbReference>
<proteinExistence type="predicted"/>
<accession>A0A9N9JBI7</accession>
<sequence>YESVSKKYHNKDVQVLEWLGRSNYVLAKTNKDIEMMEEALQWTEKALKLNPTSKFILHNIALIQQGMAQMISELDSTLSSATITRSIEDVKLANVTFTYILNDSSISSAFDVELLKHRISFGLSIITSLEG</sequence>
<dbReference type="SUPFAM" id="SSF48452">
    <property type="entry name" value="TPR-like"/>
    <property type="match status" value="1"/>
</dbReference>
<dbReference type="OrthoDB" id="343875at2759"/>
<evidence type="ECO:0000313" key="3">
    <source>
        <dbReference type="EMBL" id="CAG8774294.1"/>
    </source>
</evidence>
<gene>
    <name evidence="3" type="ORF">AMORRO_LOCUS16792</name>
</gene>
<dbReference type="Proteomes" id="UP000789342">
    <property type="component" value="Unassembled WGS sequence"/>
</dbReference>
<dbReference type="GO" id="GO:0016593">
    <property type="term" value="C:Cdc73/Paf1 complex"/>
    <property type="evidence" value="ECO:0007669"/>
    <property type="project" value="TreeGrafter"/>
</dbReference>
<feature type="non-terminal residue" evidence="3">
    <location>
        <position position="1"/>
    </location>
</feature>
<evidence type="ECO:0000256" key="2">
    <source>
        <dbReference type="ARBA" id="ARBA00022803"/>
    </source>
</evidence>
<evidence type="ECO:0000256" key="1">
    <source>
        <dbReference type="ARBA" id="ARBA00022737"/>
    </source>
</evidence>
<dbReference type="PANTHER" id="PTHR14027">
    <property type="entry name" value="RNA POLYMERASE-ASSOCIATED PROTEIN CTR9"/>
    <property type="match status" value="1"/>
</dbReference>
<dbReference type="InterPro" id="IPR011990">
    <property type="entry name" value="TPR-like_helical_dom_sf"/>
</dbReference>
<name>A0A9N9JBI7_9GLOM</name>
<dbReference type="Gene3D" id="1.25.40.10">
    <property type="entry name" value="Tetratricopeptide repeat domain"/>
    <property type="match status" value="1"/>
</dbReference>
<feature type="non-terminal residue" evidence="3">
    <location>
        <position position="131"/>
    </location>
</feature>
<dbReference type="GO" id="GO:0006355">
    <property type="term" value="P:regulation of DNA-templated transcription"/>
    <property type="evidence" value="ECO:0007669"/>
    <property type="project" value="InterPro"/>
</dbReference>